<feature type="compositionally biased region" description="Basic residues" evidence="1">
    <location>
        <begin position="394"/>
        <end position="405"/>
    </location>
</feature>
<evidence type="ECO:0000313" key="2">
    <source>
        <dbReference type="EMBL" id="KAJ8652091.1"/>
    </source>
</evidence>
<proteinExistence type="predicted"/>
<dbReference type="Proteomes" id="UP001234581">
    <property type="component" value="Unassembled WGS sequence"/>
</dbReference>
<comment type="caution">
    <text evidence="2">The sequence shown here is derived from an EMBL/GenBank/DDBJ whole genome shotgun (WGS) entry which is preliminary data.</text>
</comment>
<reference evidence="2 3" key="1">
    <citation type="submission" date="2023-03" db="EMBL/GenBank/DDBJ databases">
        <title>Genome sequence of Lichtheimia ornata CBS 291.66.</title>
        <authorList>
            <person name="Mohabir J.T."/>
            <person name="Shea T.P."/>
            <person name="Kurbessoian T."/>
            <person name="Berby B."/>
            <person name="Fontaine J."/>
            <person name="Livny J."/>
            <person name="Gnirke A."/>
            <person name="Stajich J.E."/>
            <person name="Cuomo C.A."/>
        </authorList>
    </citation>
    <scope>NUCLEOTIDE SEQUENCE [LARGE SCALE GENOMIC DNA]</scope>
    <source>
        <strain evidence="2">CBS 291.66</strain>
    </source>
</reference>
<dbReference type="AlphaFoldDB" id="A0AAD7UTN3"/>
<feature type="compositionally biased region" description="Polar residues" evidence="1">
    <location>
        <begin position="330"/>
        <end position="345"/>
    </location>
</feature>
<feature type="region of interest" description="Disordered" evidence="1">
    <location>
        <begin position="325"/>
        <end position="405"/>
    </location>
</feature>
<feature type="compositionally biased region" description="Low complexity" evidence="1">
    <location>
        <begin position="369"/>
        <end position="393"/>
    </location>
</feature>
<dbReference type="EMBL" id="JARTCD010000119">
    <property type="protein sequence ID" value="KAJ8652091.1"/>
    <property type="molecule type" value="Genomic_DNA"/>
</dbReference>
<accession>A0AAD7UTN3</accession>
<gene>
    <name evidence="2" type="ORF">O0I10_012276</name>
</gene>
<protein>
    <submittedName>
        <fullName evidence="2">Uncharacterized protein</fullName>
    </submittedName>
</protein>
<dbReference type="RefSeq" id="XP_058337005.1">
    <property type="nucleotide sequence ID" value="XM_058492215.1"/>
</dbReference>
<evidence type="ECO:0000256" key="1">
    <source>
        <dbReference type="SAM" id="MobiDB-lite"/>
    </source>
</evidence>
<name>A0AAD7UTN3_9FUNG</name>
<evidence type="ECO:0000313" key="3">
    <source>
        <dbReference type="Proteomes" id="UP001234581"/>
    </source>
</evidence>
<organism evidence="2 3">
    <name type="scientific">Lichtheimia ornata</name>
    <dbReference type="NCBI Taxonomy" id="688661"/>
    <lineage>
        <taxon>Eukaryota</taxon>
        <taxon>Fungi</taxon>
        <taxon>Fungi incertae sedis</taxon>
        <taxon>Mucoromycota</taxon>
        <taxon>Mucoromycotina</taxon>
        <taxon>Mucoromycetes</taxon>
        <taxon>Mucorales</taxon>
        <taxon>Lichtheimiaceae</taxon>
        <taxon>Lichtheimia</taxon>
    </lineage>
</organism>
<keyword evidence="3" id="KW-1185">Reference proteome</keyword>
<sequence>MRDLREEVSGLKQSVDAFKASTASGIQVMKDHVEQLATEQTATKDTLTGVENKLQYITSITSLIPRSNNSQPIKQGQYANMDGHPVYRNFHRSLVVASDDIPNSLKKVWKYLEKRVNDSGFKEHWPPLKQQQYLVEAKDFLLQVALQLQHDCKADLDTNWPDLDVEKRTKAIRDFELYCSNIFPFELFQASVPKEGNDNTQDDNTQNDNADNSSSVTSMMRSQTSEVASQVRQVSLQPASTPTASTSFHVHAQHSPSSSASMFQFMPSSSTHPSFPASTPQMNMYPPAIPAAPSMGPYPYPVTPTMPTNMPTNIAIMPTNNMTTMPTNMYQSSDQPTAPATNNDHTLMPPPPSSPALSRTMSLEMDEVTAQQPPAQTQKKQRTSNASTTTTTTRSKKKTNPKSRR</sequence>
<feature type="compositionally biased region" description="Polar residues" evidence="1">
    <location>
        <begin position="213"/>
        <end position="232"/>
    </location>
</feature>
<feature type="compositionally biased region" description="Low complexity" evidence="1">
    <location>
        <begin position="198"/>
        <end position="212"/>
    </location>
</feature>
<dbReference type="GeneID" id="83219656"/>
<feature type="region of interest" description="Disordered" evidence="1">
    <location>
        <begin position="193"/>
        <end position="232"/>
    </location>
</feature>